<dbReference type="InterPro" id="IPR004023">
    <property type="entry name" value="Mago_nashi"/>
</dbReference>
<evidence type="ECO:0000256" key="1">
    <source>
        <dbReference type="ARBA" id="ARBA00004123"/>
    </source>
</evidence>
<accession>A0A5K1VH44</accession>
<dbReference type="PANTHER" id="PTHR12638:SF0">
    <property type="entry name" value="MAGO HOMOLOG, EXON JUNCTION COMPLEX SUBUNIT-RELATED"/>
    <property type="match status" value="1"/>
</dbReference>
<dbReference type="Pfam" id="PF02792">
    <property type="entry name" value="Mago_nashi"/>
    <property type="match status" value="1"/>
</dbReference>
<gene>
    <name evidence="4" type="ORF">CL6EHI_138960</name>
</gene>
<dbReference type="GO" id="GO:0008380">
    <property type="term" value="P:RNA splicing"/>
    <property type="evidence" value="ECO:0007669"/>
    <property type="project" value="InterPro"/>
</dbReference>
<dbReference type="VEuPathDB" id="AmoebaDB:EHI5A_036200"/>
<evidence type="ECO:0000256" key="2">
    <source>
        <dbReference type="ARBA" id="ARBA00009270"/>
    </source>
</evidence>
<dbReference type="VEuPathDB" id="AmoebaDB:EHI_138960"/>
<proteinExistence type="inferred from homology"/>
<protein>
    <submittedName>
        <fullName evidence="4">Mago nashi protein putative</fullName>
    </submittedName>
</protein>
<organism evidence="4 5">
    <name type="scientific">Entamoeba histolytica</name>
    <dbReference type="NCBI Taxonomy" id="5759"/>
    <lineage>
        <taxon>Eukaryota</taxon>
        <taxon>Amoebozoa</taxon>
        <taxon>Evosea</taxon>
        <taxon>Archamoebae</taxon>
        <taxon>Mastigamoebida</taxon>
        <taxon>Entamoebidae</taxon>
        <taxon>Entamoeba</taxon>
    </lineage>
</organism>
<dbReference type="PANTHER" id="PTHR12638">
    <property type="entry name" value="PROTEIN MAGO NASHI HOMOLOG"/>
    <property type="match status" value="1"/>
</dbReference>
<evidence type="ECO:0000256" key="3">
    <source>
        <dbReference type="ARBA" id="ARBA00023242"/>
    </source>
</evidence>
<keyword evidence="3" id="KW-0539">Nucleus</keyword>
<comment type="subcellular location">
    <subcellularLocation>
        <location evidence="1">Nucleus</location>
    </subcellularLocation>
</comment>
<dbReference type="OMA" id="IRKEMWI"/>
<evidence type="ECO:0000313" key="4">
    <source>
        <dbReference type="EMBL" id="GAT96291.1"/>
    </source>
</evidence>
<dbReference type="GO" id="GO:0035145">
    <property type="term" value="C:exon-exon junction complex"/>
    <property type="evidence" value="ECO:0007669"/>
    <property type="project" value="InterPro"/>
</dbReference>
<dbReference type="SUPFAM" id="SSF89817">
    <property type="entry name" value="Mago nashi protein"/>
    <property type="match status" value="1"/>
</dbReference>
<name>A0A5K1VH44_ENTHI</name>
<comment type="similarity">
    <text evidence="2">Belongs to the mago nashi family.</text>
</comment>
<sequence>MSNPQNETCFNHFYLRYYNGNHNQYGKEYIKFEIFDNGELKYCNQSRYRNETEIIKKLHLTRVVMKEIQDIISQSHILIQTDAHWPNKINGSRQELEIEMNDIHIFFVTSKFGTLNEIRQSEDPQGLLIFYNFINDLICLLTTLTKSHSNIHSY</sequence>
<dbReference type="EMBL" id="BDEQ01000001">
    <property type="protein sequence ID" value="GAT96291.1"/>
    <property type="molecule type" value="Genomic_DNA"/>
</dbReference>
<comment type="caution">
    <text evidence="4">The sequence shown here is derived from an EMBL/GenBank/DDBJ whole genome shotgun (WGS) entry which is preliminary data.</text>
</comment>
<dbReference type="Gene3D" id="3.30.1560.10">
    <property type="entry name" value="Mago nashi"/>
    <property type="match status" value="1"/>
</dbReference>
<dbReference type="VEuPathDB" id="AmoebaDB:EHI7A_019910"/>
<dbReference type="InterPro" id="IPR036605">
    <property type="entry name" value="Mago_nashi_sf"/>
</dbReference>
<dbReference type="FunFam" id="3.30.1560.10:FF:000001">
    <property type="entry name" value="Protein mago nashi homolog"/>
    <property type="match status" value="1"/>
</dbReference>
<dbReference type="AlphaFoldDB" id="A0A5K1VH44"/>
<evidence type="ECO:0000313" key="5">
    <source>
        <dbReference type="Proteomes" id="UP000078387"/>
    </source>
</evidence>
<dbReference type="Proteomes" id="UP000078387">
    <property type="component" value="Unassembled WGS sequence"/>
</dbReference>
<dbReference type="CDD" id="cd11295">
    <property type="entry name" value="Mago_nashi"/>
    <property type="match status" value="1"/>
</dbReference>
<reference evidence="4 5" key="1">
    <citation type="submission" date="2016-05" db="EMBL/GenBank/DDBJ databases">
        <title>First whole genome sequencing of Entamoeba histolytica HM1:IMSS-clone-6.</title>
        <authorList>
            <person name="Mukherjee Avik.K."/>
            <person name="Izumyama S."/>
            <person name="Nakada-Tsukui K."/>
            <person name="Nozaki T."/>
        </authorList>
    </citation>
    <scope>NUCLEOTIDE SEQUENCE [LARGE SCALE GENOMIC DNA]</scope>
    <source>
        <strain evidence="4 5">HM1:IMSS clone 6</strain>
    </source>
</reference>
<dbReference type="VEuPathDB" id="AmoebaDB:EHI8A_157410"/>
<dbReference type="VEuPathDB" id="AmoebaDB:KM1_045960"/>